<name>A0A0E0CJY9_9ORYZ</name>
<dbReference type="Gramene" id="OMERI02G15090.1">
    <property type="protein sequence ID" value="OMERI02G15090.1"/>
    <property type="gene ID" value="OMERI02G15090"/>
</dbReference>
<evidence type="ECO:0000313" key="3">
    <source>
        <dbReference type="Proteomes" id="UP000008021"/>
    </source>
</evidence>
<feature type="compositionally biased region" description="Pro residues" evidence="1">
    <location>
        <begin position="244"/>
        <end position="263"/>
    </location>
</feature>
<evidence type="ECO:0000313" key="2">
    <source>
        <dbReference type="EnsemblPlants" id="OMERI02G15090.1"/>
    </source>
</evidence>
<organism evidence="2">
    <name type="scientific">Oryza meridionalis</name>
    <dbReference type="NCBI Taxonomy" id="40149"/>
    <lineage>
        <taxon>Eukaryota</taxon>
        <taxon>Viridiplantae</taxon>
        <taxon>Streptophyta</taxon>
        <taxon>Embryophyta</taxon>
        <taxon>Tracheophyta</taxon>
        <taxon>Spermatophyta</taxon>
        <taxon>Magnoliopsida</taxon>
        <taxon>Liliopsida</taxon>
        <taxon>Poales</taxon>
        <taxon>Poaceae</taxon>
        <taxon>BOP clade</taxon>
        <taxon>Oryzoideae</taxon>
        <taxon>Oryzeae</taxon>
        <taxon>Oryzinae</taxon>
        <taxon>Oryza</taxon>
    </lineage>
</organism>
<feature type="compositionally biased region" description="Basic residues" evidence="1">
    <location>
        <begin position="308"/>
        <end position="320"/>
    </location>
</feature>
<evidence type="ECO:0000256" key="1">
    <source>
        <dbReference type="SAM" id="MobiDB-lite"/>
    </source>
</evidence>
<dbReference type="HOGENOM" id="CLU_835173_0_0_1"/>
<dbReference type="STRING" id="40149.A0A0E0CJY9"/>
<feature type="region of interest" description="Disordered" evidence="1">
    <location>
        <begin position="198"/>
        <end position="333"/>
    </location>
</feature>
<feature type="compositionally biased region" description="Acidic residues" evidence="1">
    <location>
        <begin position="216"/>
        <end position="228"/>
    </location>
</feature>
<keyword evidence="3" id="KW-1185">Reference proteome</keyword>
<dbReference type="EnsemblPlants" id="OMERI02G15090.1">
    <property type="protein sequence ID" value="OMERI02G15090.1"/>
    <property type="gene ID" value="OMERI02G15090"/>
</dbReference>
<reference evidence="2" key="1">
    <citation type="submission" date="2015-04" db="UniProtKB">
        <authorList>
            <consortium name="EnsemblPlants"/>
        </authorList>
    </citation>
    <scope>IDENTIFICATION</scope>
</reference>
<feature type="region of interest" description="Disordered" evidence="1">
    <location>
        <begin position="65"/>
        <end position="91"/>
    </location>
</feature>
<dbReference type="Proteomes" id="UP000008021">
    <property type="component" value="Chromosome 2"/>
</dbReference>
<dbReference type="AlphaFoldDB" id="A0A0E0CJY9"/>
<reference evidence="2" key="2">
    <citation type="submission" date="2018-05" db="EMBL/GenBank/DDBJ databases">
        <title>OmerRS3 (Oryza meridionalis Reference Sequence Version 3).</title>
        <authorList>
            <person name="Zhang J."/>
            <person name="Kudrna D."/>
            <person name="Lee S."/>
            <person name="Talag J."/>
            <person name="Welchert J."/>
            <person name="Wing R.A."/>
        </authorList>
    </citation>
    <scope>NUCLEOTIDE SEQUENCE [LARGE SCALE GENOMIC DNA]</scope>
    <source>
        <strain evidence="2">cv. OR44</strain>
    </source>
</reference>
<feature type="compositionally biased region" description="Basic and acidic residues" evidence="1">
    <location>
        <begin position="229"/>
        <end position="241"/>
    </location>
</feature>
<sequence>MVGPRRPHMSFSTRSSSSSLPISLSSTLSSLSSLAMVARASMGGAEGRWADRWWAAGGAEGWQVEQSDRCARAQRRRRRRPRRSRVRRRSHRVVGVEVGAESAALALDDAAGRDKPDTKRDVFADLGSAVTSLRLRPCAAATPSSSPSSAGSAKSPALCNAGAGVGRGGGWGSHSGELVAPPLQIGARAAGPLVAEIGGGLPPVDPGARDRRGEDGVAEGDAGDDVLEELLRDGFPVRRVEPTTTPPAPMPAPKAKATPPPASSPLVEASVASPPSRVAKSHIPAAAHAEPPPPELGQPASLGCSATHPRRPLPRKKRERRERGKEEERSEGG</sequence>
<feature type="compositionally biased region" description="Low complexity" evidence="1">
    <location>
        <begin position="10"/>
        <end position="22"/>
    </location>
</feature>
<protein>
    <submittedName>
        <fullName evidence="2">Uncharacterized protein</fullName>
    </submittedName>
</protein>
<feature type="compositionally biased region" description="Basic residues" evidence="1">
    <location>
        <begin position="72"/>
        <end position="91"/>
    </location>
</feature>
<proteinExistence type="predicted"/>
<feature type="compositionally biased region" description="Basic and acidic residues" evidence="1">
    <location>
        <begin position="321"/>
        <end position="333"/>
    </location>
</feature>
<accession>A0A0E0CJY9</accession>
<feature type="region of interest" description="Disordered" evidence="1">
    <location>
        <begin position="1"/>
        <end position="22"/>
    </location>
</feature>